<dbReference type="Pfam" id="PF00144">
    <property type="entry name" value="Beta-lactamase"/>
    <property type="match status" value="1"/>
</dbReference>
<dbReference type="Gene3D" id="3.40.710.10">
    <property type="entry name" value="DD-peptidase/beta-lactamase superfamily"/>
    <property type="match status" value="1"/>
</dbReference>
<dbReference type="EMBL" id="VLPK01000004">
    <property type="protein sequence ID" value="TSJ38702.1"/>
    <property type="molecule type" value="Genomic_DNA"/>
</dbReference>
<dbReference type="SUPFAM" id="SSF56601">
    <property type="entry name" value="beta-lactamase/transpeptidase-like"/>
    <property type="match status" value="1"/>
</dbReference>
<evidence type="ECO:0000313" key="3">
    <source>
        <dbReference type="Proteomes" id="UP000318733"/>
    </source>
</evidence>
<dbReference type="InterPro" id="IPR050491">
    <property type="entry name" value="AmpC-like"/>
</dbReference>
<protein>
    <submittedName>
        <fullName evidence="2">Beta-lactamase family protein</fullName>
    </submittedName>
</protein>
<sequence>MRLVRGIILLILGLFVAVNTSAQSLQLKKTDSVFRLIKKYSKIKDADAIYDLAAIRFKQSITQGTFRDYLFRELFALGPIKKDSLLSFVNNLTATYKMQMDAVTMQLTISIGDNDKLTYFKLEPFTEFVSNKSARVVSSNELKTTLDKKVDSVVRGYIQKSNTVGMSIAIFKDGQSRTYNYGETKKGNGQLPNIGSIYEVGSITKTFTATLLAWYVNEGKLSLTDPITKYLPDSVATNPSLKNIKLVNLTNHTSGLPGLPSNFTAQKAYQETNPYKNYNKGMLFSYLKNCTLRSEPGTRYAYSNLAVGLLGIILERINGKQYEQLVSDIICKPLGMNSTVQHLYPLISTRFTTVYDENGSQTPAWDFDALAACGSLRSTINDLLLYTKANMVKADTKLSKAFELTHQITFSNDTKVAMGWHIINVDGVNYYFHNGGTDGSSSFLAYNIEKNIAVIILSNSGASTDTTGVGLLKLLQ</sequence>
<keyword evidence="3" id="KW-1185">Reference proteome</keyword>
<evidence type="ECO:0000259" key="1">
    <source>
        <dbReference type="Pfam" id="PF00144"/>
    </source>
</evidence>
<gene>
    <name evidence="2" type="ORF">FO440_19550</name>
</gene>
<feature type="domain" description="Beta-lactamase-related" evidence="1">
    <location>
        <begin position="150"/>
        <end position="463"/>
    </location>
</feature>
<dbReference type="InterPro" id="IPR012338">
    <property type="entry name" value="Beta-lactam/transpept-like"/>
</dbReference>
<name>A0A556MFW8_9SPHI</name>
<dbReference type="RefSeq" id="WP_144249983.1">
    <property type="nucleotide sequence ID" value="NZ_VLPK01000004.1"/>
</dbReference>
<dbReference type="PANTHER" id="PTHR46825:SF8">
    <property type="entry name" value="BETA-LACTAMASE-RELATED"/>
    <property type="match status" value="1"/>
</dbReference>
<accession>A0A556MFW8</accession>
<dbReference type="OrthoDB" id="9793489at2"/>
<comment type="caution">
    <text evidence="2">The sequence shown here is derived from an EMBL/GenBank/DDBJ whole genome shotgun (WGS) entry which is preliminary data.</text>
</comment>
<organism evidence="2 3">
    <name type="scientific">Mucilaginibacter corticis</name>
    <dbReference type="NCBI Taxonomy" id="2597670"/>
    <lineage>
        <taxon>Bacteria</taxon>
        <taxon>Pseudomonadati</taxon>
        <taxon>Bacteroidota</taxon>
        <taxon>Sphingobacteriia</taxon>
        <taxon>Sphingobacteriales</taxon>
        <taxon>Sphingobacteriaceae</taxon>
        <taxon>Mucilaginibacter</taxon>
    </lineage>
</organism>
<reference evidence="2 3" key="1">
    <citation type="submission" date="2019-07" db="EMBL/GenBank/DDBJ databases">
        <authorList>
            <person name="Huq M.A."/>
        </authorList>
    </citation>
    <scope>NUCLEOTIDE SEQUENCE [LARGE SCALE GENOMIC DNA]</scope>
    <source>
        <strain evidence="2 3">MAH-19</strain>
    </source>
</reference>
<dbReference type="AlphaFoldDB" id="A0A556MFW8"/>
<dbReference type="Proteomes" id="UP000318733">
    <property type="component" value="Unassembled WGS sequence"/>
</dbReference>
<proteinExistence type="predicted"/>
<dbReference type="InterPro" id="IPR001466">
    <property type="entry name" value="Beta-lactam-related"/>
</dbReference>
<evidence type="ECO:0000313" key="2">
    <source>
        <dbReference type="EMBL" id="TSJ38702.1"/>
    </source>
</evidence>
<dbReference type="PANTHER" id="PTHR46825">
    <property type="entry name" value="D-ALANYL-D-ALANINE-CARBOXYPEPTIDASE/ENDOPEPTIDASE AMPH"/>
    <property type="match status" value="1"/>
</dbReference>